<evidence type="ECO:0000259" key="2">
    <source>
        <dbReference type="PROSITE" id="PS50076"/>
    </source>
</evidence>
<reference evidence="3 4" key="1">
    <citation type="journal article" date="2018" name="Syst. Appl. Microbiol.">
        <title>Abditibacterium utsteinense sp. nov., the first cultivated member of candidate phylum FBP, isolated from ice-free Antarctic soil samples.</title>
        <authorList>
            <person name="Tahon G."/>
            <person name="Tytgat B."/>
            <person name="Lebbe L."/>
            <person name="Carlier A."/>
            <person name="Willems A."/>
        </authorList>
    </citation>
    <scope>NUCLEOTIDE SEQUENCE [LARGE SCALE GENOMIC DNA]</scope>
    <source>
        <strain evidence="3 4">LMG 29911</strain>
    </source>
</reference>
<dbReference type="AlphaFoldDB" id="A0A2S8SVN3"/>
<dbReference type="SMART" id="SM00271">
    <property type="entry name" value="DnaJ"/>
    <property type="match status" value="1"/>
</dbReference>
<accession>A0A2S8SVN3</accession>
<evidence type="ECO:0000256" key="1">
    <source>
        <dbReference type="SAM" id="MobiDB-lite"/>
    </source>
</evidence>
<feature type="compositionally biased region" description="Basic and acidic residues" evidence="1">
    <location>
        <begin position="166"/>
        <end position="177"/>
    </location>
</feature>
<dbReference type="OrthoDB" id="9779889at2"/>
<dbReference type="InterPro" id="IPR050817">
    <property type="entry name" value="DjlA_DnaK_co-chaperone"/>
</dbReference>
<dbReference type="SUPFAM" id="SSF46565">
    <property type="entry name" value="Chaperone J-domain"/>
    <property type="match status" value="1"/>
</dbReference>
<dbReference type="RefSeq" id="WP_105482879.1">
    <property type="nucleotide sequence ID" value="NZ_NIGF01000003.1"/>
</dbReference>
<dbReference type="InterPro" id="IPR036869">
    <property type="entry name" value="J_dom_sf"/>
</dbReference>
<evidence type="ECO:0000313" key="3">
    <source>
        <dbReference type="EMBL" id="PQV64842.1"/>
    </source>
</evidence>
<name>A0A2S8SVN3_9BACT</name>
<evidence type="ECO:0000313" key="4">
    <source>
        <dbReference type="Proteomes" id="UP000237684"/>
    </source>
</evidence>
<keyword evidence="4" id="KW-1185">Reference proteome</keyword>
<dbReference type="Pfam" id="PF00226">
    <property type="entry name" value="DnaJ"/>
    <property type="match status" value="1"/>
</dbReference>
<dbReference type="CDD" id="cd06257">
    <property type="entry name" value="DnaJ"/>
    <property type="match status" value="1"/>
</dbReference>
<dbReference type="InParanoid" id="A0A2S8SVN3"/>
<dbReference type="PROSITE" id="PS50076">
    <property type="entry name" value="DNAJ_2"/>
    <property type="match status" value="1"/>
</dbReference>
<feature type="domain" description="J" evidence="2">
    <location>
        <begin position="4"/>
        <end position="70"/>
    </location>
</feature>
<dbReference type="Gene3D" id="1.10.287.110">
    <property type="entry name" value="DnaJ domain"/>
    <property type="match status" value="1"/>
</dbReference>
<feature type="region of interest" description="Disordered" evidence="1">
    <location>
        <begin position="159"/>
        <end position="185"/>
    </location>
</feature>
<dbReference type="InterPro" id="IPR001623">
    <property type="entry name" value="DnaJ_domain"/>
</dbReference>
<comment type="caution">
    <text evidence="3">The sequence shown here is derived from an EMBL/GenBank/DDBJ whole genome shotgun (WGS) entry which is preliminary data.</text>
</comment>
<dbReference type="PRINTS" id="PR00625">
    <property type="entry name" value="JDOMAIN"/>
</dbReference>
<organism evidence="3 4">
    <name type="scientific">Abditibacterium utsteinense</name>
    <dbReference type="NCBI Taxonomy" id="1960156"/>
    <lineage>
        <taxon>Bacteria</taxon>
        <taxon>Pseudomonadati</taxon>
        <taxon>Abditibacteriota</taxon>
        <taxon>Abditibacteriia</taxon>
        <taxon>Abditibacteriales</taxon>
        <taxon>Abditibacteriaceae</taxon>
        <taxon>Abditibacterium</taxon>
    </lineage>
</organism>
<dbReference type="PANTHER" id="PTHR24074">
    <property type="entry name" value="CO-CHAPERONE PROTEIN DJLA"/>
    <property type="match status" value="1"/>
</dbReference>
<dbReference type="EMBL" id="NIGF01000003">
    <property type="protein sequence ID" value="PQV64842.1"/>
    <property type="molecule type" value="Genomic_DNA"/>
</dbReference>
<dbReference type="Proteomes" id="UP000237684">
    <property type="component" value="Unassembled WGS sequence"/>
</dbReference>
<protein>
    <submittedName>
        <fullName evidence="3">DnaJ domain-containing protein</fullName>
    </submittedName>
</protein>
<gene>
    <name evidence="3" type="ORF">B1R32_103109</name>
</gene>
<proteinExistence type="predicted"/>
<sequence length="185" mass="20789">MEIDYYQALGVSSEATAAEIKAAYRILVRLNHPDANPDNREASEAAMKQVLRAYATLGDVQKRARYDNDFKLRAYEKSQQDSFSVVHHPARYSHAPDAPSSLMGRVRVTLGESSQSFANKLGLSEADVHAFEARDAMPQAALQMRTFANFVERAAQKLETAQRSSEASDLRSAYERKKANRNFMR</sequence>